<protein>
    <submittedName>
        <fullName evidence="2">Uncharacterized protein</fullName>
    </submittedName>
</protein>
<keyword evidence="3" id="KW-1185">Reference proteome</keyword>
<proteinExistence type="predicted"/>
<feature type="transmembrane region" description="Helical" evidence="1">
    <location>
        <begin position="389"/>
        <end position="409"/>
    </location>
</feature>
<evidence type="ECO:0000313" key="3">
    <source>
        <dbReference type="Proteomes" id="UP000230390"/>
    </source>
</evidence>
<feature type="transmembrane region" description="Helical" evidence="1">
    <location>
        <begin position="152"/>
        <end position="176"/>
    </location>
</feature>
<dbReference type="AlphaFoldDB" id="A0A2G8TEV1"/>
<feature type="transmembrane region" description="Helical" evidence="1">
    <location>
        <begin position="358"/>
        <end position="382"/>
    </location>
</feature>
<evidence type="ECO:0000256" key="1">
    <source>
        <dbReference type="SAM" id="Phobius"/>
    </source>
</evidence>
<keyword evidence="1" id="KW-0812">Transmembrane</keyword>
<keyword evidence="1" id="KW-0472">Membrane</keyword>
<feature type="transmembrane region" description="Helical" evidence="1">
    <location>
        <begin position="182"/>
        <end position="200"/>
    </location>
</feature>
<gene>
    <name evidence="2" type="ORF">CR105_14015</name>
</gene>
<comment type="caution">
    <text evidence="2">The sequence shown here is derived from an EMBL/GenBank/DDBJ whole genome shotgun (WGS) entry which is preliminary data.</text>
</comment>
<organism evidence="2 3">
    <name type="scientific">Massilia eurypsychrophila</name>
    <dbReference type="NCBI Taxonomy" id="1485217"/>
    <lineage>
        <taxon>Bacteria</taxon>
        <taxon>Pseudomonadati</taxon>
        <taxon>Pseudomonadota</taxon>
        <taxon>Betaproteobacteria</taxon>
        <taxon>Burkholderiales</taxon>
        <taxon>Oxalobacteraceae</taxon>
        <taxon>Telluria group</taxon>
        <taxon>Massilia</taxon>
    </lineage>
</organism>
<sequence length="457" mass="49638">MNGAVPLQQFPLRERESMYALLLLLFVTWIGMMFASLHDFSGVATGIRIVLQASFVLIVAVGAVQMKALARAREVIGAQPMPQALWRRWARACLVETTIAWALVGAAMSALLASPASHLPWAGAFALISSGLCLGALCTLARHSMVPKPLAWLANAVAVAGLLAALYFGAAGLLAWFVNLPLPVLAVLALTWPMLGHALAREWRGQPAFSPGRGAAPHKRRLSSLAGHILRYSPLDTAWARQSPALQSTIGSRIGWIGKILFFVFVLSDHLVPLRVGQQPDIRHLLSLGLLCLMMTEALAARDLHWRWLLTPGTWRTGRIASDIFAATLRLHYVTLAVLVLAYMLWSRLFNETSGAALFDTIAANVVVLAELAFAISVALVIRALPWPTIVSAVTAIAMLGIWAYYHWIAGYAAAWRGQTAWLMHALVLVAATYAILRVADRLWTKEKLMACARGGG</sequence>
<feature type="transmembrane region" description="Helical" evidence="1">
    <location>
        <begin position="89"/>
        <end position="113"/>
    </location>
</feature>
<evidence type="ECO:0000313" key="2">
    <source>
        <dbReference type="EMBL" id="PIL44560.1"/>
    </source>
</evidence>
<dbReference type="RefSeq" id="WP_099789077.1">
    <property type="nucleotide sequence ID" value="NZ_JBHLYV010000087.1"/>
</dbReference>
<name>A0A2G8TEV1_9BURK</name>
<keyword evidence="1" id="KW-1133">Transmembrane helix</keyword>
<reference evidence="2 3" key="1">
    <citation type="submission" date="2017-10" db="EMBL/GenBank/DDBJ databases">
        <title>Massilia psychrophilum sp. nov., a novel purple-pigmented bacterium isolated from Tianshan glacier, Xinjiang Municipality, China.</title>
        <authorList>
            <person name="Wang H."/>
        </authorList>
    </citation>
    <scope>NUCLEOTIDE SEQUENCE [LARGE SCALE GENOMIC DNA]</scope>
    <source>
        <strain evidence="2 3">JCM 30074</strain>
    </source>
</reference>
<feature type="transmembrane region" description="Helical" evidence="1">
    <location>
        <begin position="49"/>
        <end position="69"/>
    </location>
</feature>
<feature type="transmembrane region" description="Helical" evidence="1">
    <location>
        <begin position="324"/>
        <end position="346"/>
    </location>
</feature>
<dbReference type="Proteomes" id="UP000230390">
    <property type="component" value="Unassembled WGS sequence"/>
</dbReference>
<accession>A0A2G8TEV1</accession>
<dbReference type="EMBL" id="PDOC01000007">
    <property type="protein sequence ID" value="PIL44560.1"/>
    <property type="molecule type" value="Genomic_DNA"/>
</dbReference>
<feature type="transmembrane region" description="Helical" evidence="1">
    <location>
        <begin position="421"/>
        <end position="440"/>
    </location>
</feature>
<feature type="transmembrane region" description="Helical" evidence="1">
    <location>
        <begin position="18"/>
        <end position="37"/>
    </location>
</feature>
<feature type="transmembrane region" description="Helical" evidence="1">
    <location>
        <begin position="119"/>
        <end position="140"/>
    </location>
</feature>
<dbReference type="OrthoDB" id="8747136at2"/>